<dbReference type="HOGENOM" id="CLU_2186757_0_0_1"/>
<dbReference type="RefSeq" id="XP_009011151.1">
    <property type="nucleotide sequence ID" value="XM_009012903.1"/>
</dbReference>
<keyword evidence="3" id="KW-1185">Reference proteome</keyword>
<reference evidence="1 3" key="2">
    <citation type="journal article" date="2013" name="Nature">
        <title>Insights into bilaterian evolution from three spiralian genomes.</title>
        <authorList>
            <person name="Simakov O."/>
            <person name="Marletaz F."/>
            <person name="Cho S.J."/>
            <person name="Edsinger-Gonzales E."/>
            <person name="Havlak P."/>
            <person name="Hellsten U."/>
            <person name="Kuo D.H."/>
            <person name="Larsson T."/>
            <person name="Lv J."/>
            <person name="Arendt D."/>
            <person name="Savage R."/>
            <person name="Osoegawa K."/>
            <person name="de Jong P."/>
            <person name="Grimwood J."/>
            <person name="Chapman J.A."/>
            <person name="Shapiro H."/>
            <person name="Aerts A."/>
            <person name="Otillar R.P."/>
            <person name="Terry A.Y."/>
            <person name="Boore J.L."/>
            <person name="Grigoriev I.V."/>
            <person name="Lindberg D.R."/>
            <person name="Seaver E.C."/>
            <person name="Weisblat D.A."/>
            <person name="Putnam N.H."/>
            <person name="Rokhsar D.S."/>
        </authorList>
    </citation>
    <scope>NUCLEOTIDE SEQUENCE</scope>
</reference>
<dbReference type="OrthoDB" id="9977517at2759"/>
<dbReference type="GeneID" id="20211518"/>
<dbReference type="InParanoid" id="T1FRS1"/>
<reference evidence="3" key="1">
    <citation type="submission" date="2012-12" db="EMBL/GenBank/DDBJ databases">
        <authorList>
            <person name="Hellsten U."/>
            <person name="Grimwood J."/>
            <person name="Chapman J.A."/>
            <person name="Shapiro H."/>
            <person name="Aerts A."/>
            <person name="Otillar R.P."/>
            <person name="Terry A.Y."/>
            <person name="Boore J.L."/>
            <person name="Simakov O."/>
            <person name="Marletaz F."/>
            <person name="Cho S.-J."/>
            <person name="Edsinger-Gonzales E."/>
            <person name="Havlak P."/>
            <person name="Kuo D.-H."/>
            <person name="Larsson T."/>
            <person name="Lv J."/>
            <person name="Arendt D."/>
            <person name="Savage R."/>
            <person name="Osoegawa K."/>
            <person name="de Jong P."/>
            <person name="Lindberg D.R."/>
            <person name="Seaver E.C."/>
            <person name="Weisblat D.A."/>
            <person name="Putnam N.H."/>
            <person name="Grigoriev I.V."/>
            <person name="Rokhsar D.S."/>
        </authorList>
    </citation>
    <scope>NUCLEOTIDE SEQUENCE</scope>
</reference>
<dbReference type="KEGG" id="hro:HELRODRAFT_190216"/>
<dbReference type="EMBL" id="AMQM01002768">
    <property type="status" value="NOT_ANNOTATED_CDS"/>
    <property type="molecule type" value="Genomic_DNA"/>
</dbReference>
<gene>
    <name evidence="2" type="primary">20211518</name>
    <name evidence="1" type="ORF">HELRODRAFT_190216</name>
</gene>
<evidence type="ECO:0000313" key="2">
    <source>
        <dbReference type="EnsemblMetazoa" id="HelroP190216"/>
    </source>
</evidence>
<proteinExistence type="predicted"/>
<evidence type="ECO:0000313" key="1">
    <source>
        <dbReference type="EMBL" id="ESO10882.1"/>
    </source>
</evidence>
<dbReference type="Proteomes" id="UP000015101">
    <property type="component" value="Unassembled WGS sequence"/>
</dbReference>
<dbReference type="CTD" id="20211518"/>
<evidence type="ECO:0000313" key="3">
    <source>
        <dbReference type="Proteomes" id="UP000015101"/>
    </source>
</evidence>
<reference evidence="2" key="3">
    <citation type="submission" date="2015-06" db="UniProtKB">
        <authorList>
            <consortium name="EnsemblMetazoa"/>
        </authorList>
    </citation>
    <scope>IDENTIFICATION</scope>
</reference>
<protein>
    <submittedName>
        <fullName evidence="1 2">Uncharacterized protein</fullName>
    </submittedName>
</protein>
<dbReference type="AlphaFoldDB" id="T1FRS1"/>
<sequence length="109" mass="12241">MTTQHSSAVNNPDLEKIVKRWAVEMFEVTKTEEQSFISPEHLVYNINLKGIQSTNKEPTTDVSHGGYCNVNVHQSSTFNNTKVSVRNARDNTTHHPAAVNVDLTVNFQT</sequence>
<accession>T1FRS1</accession>
<organism evidence="2 3">
    <name type="scientific">Helobdella robusta</name>
    <name type="common">Californian leech</name>
    <dbReference type="NCBI Taxonomy" id="6412"/>
    <lineage>
        <taxon>Eukaryota</taxon>
        <taxon>Metazoa</taxon>
        <taxon>Spiralia</taxon>
        <taxon>Lophotrochozoa</taxon>
        <taxon>Annelida</taxon>
        <taxon>Clitellata</taxon>
        <taxon>Hirudinea</taxon>
        <taxon>Rhynchobdellida</taxon>
        <taxon>Glossiphoniidae</taxon>
        <taxon>Helobdella</taxon>
    </lineage>
</organism>
<dbReference type="EMBL" id="KB095858">
    <property type="protein sequence ID" value="ESO10882.1"/>
    <property type="molecule type" value="Genomic_DNA"/>
</dbReference>
<name>T1FRS1_HELRO</name>
<dbReference type="EnsemblMetazoa" id="HelroT190216">
    <property type="protein sequence ID" value="HelroP190216"/>
    <property type="gene ID" value="HelroG190216"/>
</dbReference>